<comment type="caution">
    <text evidence="3">The sequence shown here is derived from an EMBL/GenBank/DDBJ whole genome shotgun (WGS) entry which is preliminary data.</text>
</comment>
<feature type="region of interest" description="Disordered" evidence="1">
    <location>
        <begin position="118"/>
        <end position="187"/>
    </location>
</feature>
<feature type="compositionally biased region" description="Pro residues" evidence="1">
    <location>
        <begin position="126"/>
        <end position="135"/>
    </location>
</feature>
<proteinExistence type="predicted"/>
<dbReference type="AlphaFoldDB" id="A0A086T4R6"/>
<evidence type="ECO:0000259" key="2">
    <source>
        <dbReference type="Pfam" id="PF08457"/>
    </source>
</evidence>
<feature type="region of interest" description="Disordered" evidence="1">
    <location>
        <begin position="361"/>
        <end position="393"/>
    </location>
</feature>
<accession>A0A086T4R6</accession>
<evidence type="ECO:0000256" key="1">
    <source>
        <dbReference type="SAM" id="MobiDB-lite"/>
    </source>
</evidence>
<feature type="compositionally biased region" description="Acidic residues" evidence="1">
    <location>
        <begin position="173"/>
        <end position="185"/>
    </location>
</feature>
<dbReference type="EMBL" id="JPKY01000050">
    <property type="protein sequence ID" value="KFH44348.1"/>
    <property type="molecule type" value="Genomic_DNA"/>
</dbReference>
<keyword evidence="4" id="KW-1185">Reference proteome</keyword>
<feature type="region of interest" description="Disordered" evidence="1">
    <location>
        <begin position="718"/>
        <end position="737"/>
    </location>
</feature>
<dbReference type="STRING" id="857340.A0A086T4R6"/>
<organism evidence="3 4">
    <name type="scientific">Hapsidospora chrysogenum (strain ATCC 11550 / CBS 779.69 / DSM 880 / IAM 14645 / JCM 23072 / IMI 49137)</name>
    <name type="common">Acremonium chrysogenum</name>
    <dbReference type="NCBI Taxonomy" id="857340"/>
    <lineage>
        <taxon>Eukaryota</taxon>
        <taxon>Fungi</taxon>
        <taxon>Dikarya</taxon>
        <taxon>Ascomycota</taxon>
        <taxon>Pezizomycotina</taxon>
        <taxon>Sordariomycetes</taxon>
        <taxon>Hypocreomycetidae</taxon>
        <taxon>Hypocreales</taxon>
        <taxon>Bionectriaceae</taxon>
        <taxon>Hapsidospora</taxon>
    </lineage>
</organism>
<dbReference type="Proteomes" id="UP000029964">
    <property type="component" value="Unassembled WGS sequence"/>
</dbReference>
<name>A0A086T4R6_HAPC1</name>
<feature type="region of interest" description="Disordered" evidence="1">
    <location>
        <begin position="301"/>
        <end position="344"/>
    </location>
</feature>
<dbReference type="HOGENOM" id="CLU_376401_0_0_1"/>
<gene>
    <name evidence="3" type="ORF">ACRE_048620</name>
</gene>
<sequence>MTMTSLRAWRAGRDQHKTLTTPMKVGAADIAILHAVVTAAQKQIDTAREPKPLPVAALFRAYDEVLPQHDIDPDADQHLSAFVFRVGGEVGDGTLVEKFQAILERMGIVLEFGENSTVSVRNSSSPVPPDSPPTRPLTSAPESHGDQGVGKAPPLAPSLPDPAAQADAHEEQSDQDELSDDDDAEFGPVFGTAEVLQAAKRVTLTSAMNRWRNAAAQRQQNQGNGALAMSLSRFGSGTNAKASQPALEEGASRPPASAPIRNGYRKNEPESSQPPSRDPGTEGPAYRPSLLSAVDSWRTTVSQRHIQNGAQSPRRPAAQALETAADDHQPSADRGNENEVSAGGQEQTLSAAALPISRPQVDAPDETHQKPNVDETTSPRQEDSFPPPQTPEGQAAVQFLDQRLLARAARAREIYLASRVFNHWADRTARRLEREAVARRHMIRFRCFRGWSQVPSSRAPAMDHLRVATAAQKLQRAVAQNEEQLRLTAAAAAQAYHLRKIQQALDRWTCHFSEQAARQKVAGRARRKTLTRWLVSAGDDAVLREAVVDHRLRASEINALIRWQGQSERVVTRQTAALQIGGLHLSFAYLRDWWDQAEASRRAQSYRHYRLLEKARHAFDLWGLRARAQAFLWRAEFLSITRAFDLWAQKSQGYARAQNEAIQSYERVAKARAWGSMRHLHQECSDLKRLGGRSGLYLGATRLLDVFEASIARRKRKRAEQEEIPDDNSRCWRAGAA</sequence>
<feature type="region of interest" description="Disordered" evidence="1">
    <location>
        <begin position="235"/>
        <end position="288"/>
    </location>
</feature>
<dbReference type="Pfam" id="PF08457">
    <property type="entry name" value="Sfi1"/>
    <property type="match status" value="1"/>
</dbReference>
<feature type="compositionally biased region" description="Polar residues" evidence="1">
    <location>
        <begin position="301"/>
        <end position="311"/>
    </location>
</feature>
<dbReference type="InterPro" id="IPR013665">
    <property type="entry name" value="Sfi1_dom"/>
</dbReference>
<reference evidence="4" key="1">
    <citation type="journal article" date="2014" name="Genome Announc.">
        <title>Genome sequence and annotation of Acremonium chrysogenum, producer of the beta-lactam antibiotic cephalosporin C.</title>
        <authorList>
            <person name="Terfehr D."/>
            <person name="Dahlmann T.A."/>
            <person name="Specht T."/>
            <person name="Zadra I."/>
            <person name="Kuernsteiner H."/>
            <person name="Kueck U."/>
        </authorList>
    </citation>
    <scope>NUCLEOTIDE SEQUENCE [LARGE SCALE GENOMIC DNA]</scope>
    <source>
        <strain evidence="4">ATCC 11550 / CBS 779.69 / DSM 880 / IAM 14645 / JCM 23072 / IMI 49137</strain>
    </source>
</reference>
<feature type="compositionally biased region" description="Basic and acidic residues" evidence="1">
    <location>
        <begin position="325"/>
        <end position="337"/>
    </location>
</feature>
<evidence type="ECO:0000313" key="4">
    <source>
        <dbReference type="Proteomes" id="UP000029964"/>
    </source>
</evidence>
<protein>
    <recommendedName>
        <fullName evidence="2">Sfi1 spindle body domain-containing protein</fullName>
    </recommendedName>
</protein>
<evidence type="ECO:0000313" key="3">
    <source>
        <dbReference type="EMBL" id="KFH44348.1"/>
    </source>
</evidence>
<feature type="domain" description="Sfi1 spindle body" evidence="2">
    <location>
        <begin position="402"/>
        <end position="629"/>
    </location>
</feature>
<dbReference type="OrthoDB" id="5215300at2759"/>